<dbReference type="InterPro" id="IPR052922">
    <property type="entry name" value="Cytidylate_Kinase-2"/>
</dbReference>
<dbReference type="EMBL" id="DVFT01000158">
    <property type="protein sequence ID" value="HIQ97039.1"/>
    <property type="molecule type" value="Genomic_DNA"/>
</dbReference>
<proteinExistence type="predicted"/>
<dbReference type="AlphaFoldDB" id="A0A9D1D2Q8"/>
<evidence type="ECO:0000313" key="2">
    <source>
        <dbReference type="Proteomes" id="UP000886886"/>
    </source>
</evidence>
<dbReference type="Gene3D" id="3.40.50.300">
    <property type="entry name" value="P-loop containing nucleotide triphosphate hydrolases"/>
    <property type="match status" value="1"/>
</dbReference>
<sequence>MKIAVIGYSGSGKSTLSKELSVRYQLPLLYLDSVHFLPGWVEREEGEAKRIVKRFLEQKNWVIDGNYLGLCGRRKLREADIVIFLKFSRLSCLFRILKRFLKNRRKTRESMAEGCQEKLDPEFLLWVLWNGRTRKADRLYRLAAGRYPEKTLVIRNQRQLTAFKNRFL</sequence>
<dbReference type="InterPro" id="IPR027417">
    <property type="entry name" value="P-loop_NTPase"/>
</dbReference>
<accession>A0A9D1D2Q8</accession>
<dbReference type="SUPFAM" id="SSF52540">
    <property type="entry name" value="P-loop containing nucleoside triphosphate hydrolases"/>
    <property type="match status" value="1"/>
</dbReference>
<comment type="caution">
    <text evidence="1">The sequence shown here is derived from an EMBL/GenBank/DDBJ whole genome shotgun (WGS) entry which is preliminary data.</text>
</comment>
<reference evidence="1" key="1">
    <citation type="submission" date="2020-10" db="EMBL/GenBank/DDBJ databases">
        <authorList>
            <person name="Gilroy R."/>
        </authorList>
    </citation>
    <scope>NUCLEOTIDE SEQUENCE</scope>
    <source>
        <strain evidence="1">ChiSjej3B21-11622</strain>
    </source>
</reference>
<reference evidence="1" key="2">
    <citation type="journal article" date="2021" name="PeerJ">
        <title>Extensive microbial diversity within the chicken gut microbiome revealed by metagenomics and culture.</title>
        <authorList>
            <person name="Gilroy R."/>
            <person name="Ravi A."/>
            <person name="Getino M."/>
            <person name="Pursley I."/>
            <person name="Horton D.L."/>
            <person name="Alikhan N.F."/>
            <person name="Baker D."/>
            <person name="Gharbi K."/>
            <person name="Hall N."/>
            <person name="Watson M."/>
            <person name="Adriaenssens E.M."/>
            <person name="Foster-Nyarko E."/>
            <person name="Jarju S."/>
            <person name="Secka A."/>
            <person name="Antonio M."/>
            <person name="Oren A."/>
            <person name="Chaudhuri R.R."/>
            <person name="La Ragione R."/>
            <person name="Hildebrand F."/>
            <person name="Pallen M.J."/>
        </authorList>
    </citation>
    <scope>NUCLEOTIDE SEQUENCE</scope>
    <source>
        <strain evidence="1">ChiSjej3B21-11622</strain>
    </source>
</reference>
<dbReference type="PANTHER" id="PTHR37816:SF3">
    <property type="entry name" value="MODULATES DNA TOPOLOGY"/>
    <property type="match status" value="1"/>
</dbReference>
<organism evidence="1 2">
    <name type="scientific">Candidatus Limivivens merdigallinarum</name>
    <dbReference type="NCBI Taxonomy" id="2840859"/>
    <lineage>
        <taxon>Bacteria</taxon>
        <taxon>Bacillati</taxon>
        <taxon>Bacillota</taxon>
        <taxon>Clostridia</taxon>
        <taxon>Lachnospirales</taxon>
        <taxon>Lachnospiraceae</taxon>
        <taxon>Lachnospiraceae incertae sedis</taxon>
        <taxon>Candidatus Limivivens</taxon>
    </lineage>
</organism>
<name>A0A9D1D2Q8_9FIRM</name>
<gene>
    <name evidence="1" type="ORF">IAB26_10810</name>
</gene>
<dbReference type="Proteomes" id="UP000886886">
    <property type="component" value="Unassembled WGS sequence"/>
</dbReference>
<dbReference type="PANTHER" id="PTHR37816">
    <property type="entry name" value="YALI0E33011P"/>
    <property type="match status" value="1"/>
</dbReference>
<evidence type="ECO:0000313" key="1">
    <source>
        <dbReference type="EMBL" id="HIQ97039.1"/>
    </source>
</evidence>
<protein>
    <submittedName>
        <fullName evidence="1">DNA topology modulation protein FlaR</fullName>
    </submittedName>
</protein>